<evidence type="ECO:0000313" key="2">
    <source>
        <dbReference type="Proteomes" id="UP001187531"/>
    </source>
</evidence>
<comment type="caution">
    <text evidence="1">The sequence shown here is derived from an EMBL/GenBank/DDBJ whole genome shotgun (WGS) entry which is preliminary data.</text>
</comment>
<dbReference type="Proteomes" id="UP001187531">
    <property type="component" value="Unassembled WGS sequence"/>
</dbReference>
<dbReference type="AlphaFoldDB" id="A0AA88H5G9"/>
<organism evidence="1 2">
    <name type="scientific">Artemia franciscana</name>
    <name type="common">Brine shrimp</name>
    <name type="synonym">Artemia sanfranciscana</name>
    <dbReference type="NCBI Taxonomy" id="6661"/>
    <lineage>
        <taxon>Eukaryota</taxon>
        <taxon>Metazoa</taxon>
        <taxon>Ecdysozoa</taxon>
        <taxon>Arthropoda</taxon>
        <taxon>Crustacea</taxon>
        <taxon>Branchiopoda</taxon>
        <taxon>Anostraca</taxon>
        <taxon>Artemiidae</taxon>
        <taxon>Artemia</taxon>
    </lineage>
</organism>
<reference evidence="1" key="1">
    <citation type="submission" date="2023-07" db="EMBL/GenBank/DDBJ databases">
        <title>Chromosome-level genome assembly of Artemia franciscana.</title>
        <authorList>
            <person name="Jo E."/>
        </authorList>
    </citation>
    <scope>NUCLEOTIDE SEQUENCE</scope>
    <source>
        <tissue evidence="1">Whole body</tissue>
    </source>
</reference>
<protein>
    <submittedName>
        <fullName evidence="1">Uncharacterized protein</fullName>
    </submittedName>
</protein>
<gene>
    <name evidence="1" type="ORF">QYM36_017871</name>
</gene>
<dbReference type="EMBL" id="JAVRJZ010000078">
    <property type="protein sequence ID" value="KAK2703714.1"/>
    <property type="molecule type" value="Genomic_DNA"/>
</dbReference>
<accession>A0AA88H5G9</accession>
<evidence type="ECO:0000313" key="1">
    <source>
        <dbReference type="EMBL" id="KAK2703714.1"/>
    </source>
</evidence>
<name>A0AA88H5G9_ARTSF</name>
<keyword evidence="2" id="KW-1185">Reference proteome</keyword>
<sequence length="178" mass="19571">MSVVESYVNPFDCKERELMNIMTSEVAENSIQDSLLAAEENGVRAVEAFVAGQPNPFSKIKVVTMASSLKKGKEQKKKAFSCIQEELELSRKILLACGSAPATSLSVLRRLMPHKLLPVSPALFERTGTGAGIWLRTSSKAALIDSIRMLNAIDSWPMNVTLRPEAKQAVLLEFMAFI</sequence>
<proteinExistence type="predicted"/>